<dbReference type="EMBL" id="WBVO01000005">
    <property type="protein sequence ID" value="KAB2810062.1"/>
    <property type="molecule type" value="Genomic_DNA"/>
</dbReference>
<dbReference type="RefSeq" id="WP_151667206.1">
    <property type="nucleotide sequence ID" value="NZ_WBVO01000005.1"/>
</dbReference>
<proteinExistence type="predicted"/>
<organism evidence="1 2">
    <name type="scientific">Phaeocystidibacter luteus</name>
    <dbReference type="NCBI Taxonomy" id="911197"/>
    <lineage>
        <taxon>Bacteria</taxon>
        <taxon>Pseudomonadati</taxon>
        <taxon>Bacteroidota</taxon>
        <taxon>Flavobacteriia</taxon>
        <taxon>Flavobacteriales</taxon>
        <taxon>Phaeocystidibacteraceae</taxon>
        <taxon>Phaeocystidibacter</taxon>
    </lineage>
</organism>
<name>A0A6N6RH33_9FLAO</name>
<accession>A0A6N6RH33</accession>
<sequence>MASILSGIIVKHHSLRTDLAKYRSLFSWNIVFNIKESHLPAAPEWSAANQQPFTPLTFGTQFNLIPEVSRKRMSAEALAPVSFFMALQRRIYYD</sequence>
<dbReference type="AlphaFoldDB" id="A0A6N6RH33"/>
<comment type="caution">
    <text evidence="1">The sequence shown here is derived from an EMBL/GenBank/DDBJ whole genome shotgun (WGS) entry which is preliminary data.</text>
</comment>
<reference evidence="1 2" key="1">
    <citation type="submission" date="2019-09" db="EMBL/GenBank/DDBJ databases">
        <title>Genomes of family Cryomorphaceae.</title>
        <authorList>
            <person name="Bowman J.P."/>
        </authorList>
    </citation>
    <scope>NUCLEOTIDE SEQUENCE [LARGE SCALE GENOMIC DNA]</scope>
    <source>
        <strain evidence="1 2">LMG 25704</strain>
    </source>
</reference>
<keyword evidence="2" id="KW-1185">Reference proteome</keyword>
<dbReference type="Proteomes" id="UP000468650">
    <property type="component" value="Unassembled WGS sequence"/>
</dbReference>
<evidence type="ECO:0000313" key="2">
    <source>
        <dbReference type="Proteomes" id="UP000468650"/>
    </source>
</evidence>
<evidence type="ECO:0000313" key="1">
    <source>
        <dbReference type="EMBL" id="KAB2810062.1"/>
    </source>
</evidence>
<protein>
    <submittedName>
        <fullName evidence="1">Uncharacterized protein</fullName>
    </submittedName>
</protein>
<gene>
    <name evidence="1" type="ORF">F8C67_07445</name>
</gene>